<evidence type="ECO:0000313" key="3">
    <source>
        <dbReference type="Proteomes" id="UP000315389"/>
    </source>
</evidence>
<protein>
    <recommendedName>
        <fullName evidence="4">Terminase small subunit</fullName>
    </recommendedName>
</protein>
<comment type="caution">
    <text evidence="2">The sequence shown here is derived from an EMBL/GenBank/DDBJ whole genome shotgun (WGS) entry which is preliminary data.</text>
</comment>
<sequence length="135" mass="14487">MSTTPEGLSRGGADLWNRITEVHDLDVAQEVTLLEACRAKDRLDKLDALLRGDVETWCHVDLPDAGDPTLVINSALREANTTANLMKQLIAALRLPDEATGKKPQRRGPRGAQKPSIPGGKVSSLERARAAKAGA</sequence>
<dbReference type="EMBL" id="VFOS01000007">
    <property type="protein sequence ID" value="TQL56532.1"/>
    <property type="molecule type" value="Genomic_DNA"/>
</dbReference>
<evidence type="ECO:0000313" key="2">
    <source>
        <dbReference type="EMBL" id="TQL56532.1"/>
    </source>
</evidence>
<name>A0A542Z870_RARFA</name>
<accession>A0A542Z870</accession>
<organism evidence="2 3">
    <name type="scientific">Rarobacter faecitabidus</name>
    <dbReference type="NCBI Taxonomy" id="13243"/>
    <lineage>
        <taxon>Bacteria</taxon>
        <taxon>Bacillati</taxon>
        <taxon>Actinomycetota</taxon>
        <taxon>Actinomycetes</taxon>
        <taxon>Micrococcales</taxon>
        <taxon>Rarobacteraceae</taxon>
        <taxon>Rarobacter</taxon>
    </lineage>
</organism>
<proteinExistence type="predicted"/>
<keyword evidence="3" id="KW-1185">Reference proteome</keyword>
<dbReference type="OrthoDB" id="3405462at2"/>
<evidence type="ECO:0008006" key="4">
    <source>
        <dbReference type="Google" id="ProtNLM"/>
    </source>
</evidence>
<feature type="region of interest" description="Disordered" evidence="1">
    <location>
        <begin position="95"/>
        <end position="135"/>
    </location>
</feature>
<dbReference type="RefSeq" id="WP_142122392.1">
    <property type="nucleotide sequence ID" value="NZ_BAAASV010000002.1"/>
</dbReference>
<dbReference type="AlphaFoldDB" id="A0A542Z870"/>
<dbReference type="Proteomes" id="UP000315389">
    <property type="component" value="Unassembled WGS sequence"/>
</dbReference>
<reference evidence="2 3" key="1">
    <citation type="submission" date="2019-06" db="EMBL/GenBank/DDBJ databases">
        <title>Sequencing the genomes of 1000 actinobacteria strains.</title>
        <authorList>
            <person name="Klenk H.-P."/>
        </authorList>
    </citation>
    <scope>NUCLEOTIDE SEQUENCE [LARGE SCALE GENOMIC DNA]</scope>
    <source>
        <strain evidence="2 3">DSM 4813</strain>
    </source>
</reference>
<gene>
    <name evidence="2" type="ORF">FB461_2421</name>
</gene>
<evidence type="ECO:0000256" key="1">
    <source>
        <dbReference type="SAM" id="MobiDB-lite"/>
    </source>
</evidence>